<reference evidence="2" key="1">
    <citation type="submission" date="2013-04" db="EMBL/GenBank/DDBJ databases">
        <title>The genome sequencing project of 58 acetic acid bacteria.</title>
        <authorList>
            <person name="Okamoto-Kainuma A."/>
            <person name="Ishikawa M."/>
            <person name="Umino S."/>
            <person name="Koizumi Y."/>
            <person name="Shiwa Y."/>
            <person name="Yoshikawa H."/>
            <person name="Matsutani M."/>
            <person name="Matsushita K."/>
        </authorList>
    </citation>
    <scope>NUCLEOTIDE SEQUENCE</scope>
    <source>
        <strain evidence="2">DSM 15669</strain>
    </source>
</reference>
<name>A0ABQ0P2I6_9PROT</name>
<comment type="caution">
    <text evidence="2">The sequence shown here is derived from an EMBL/GenBank/DDBJ whole genome shotgun (WGS) entry which is preliminary data.</text>
</comment>
<evidence type="ECO:0000313" key="3">
    <source>
        <dbReference type="Proteomes" id="UP001062901"/>
    </source>
</evidence>
<protein>
    <submittedName>
        <fullName evidence="2">Uncharacterized protein</fullName>
    </submittedName>
</protein>
<keyword evidence="3" id="KW-1185">Reference proteome</keyword>
<proteinExistence type="predicted"/>
<sequence>MRARDKASSAAAQRGTRGQRDAKGEACGGRGIGGITTAGEDITPCQSGLWFISDDGAAIGGIHLLRRAEKMVMQAMHRGAARYRTTGEQ</sequence>
<dbReference type="Proteomes" id="UP001062901">
    <property type="component" value="Unassembled WGS sequence"/>
</dbReference>
<dbReference type="EMBL" id="BAQD01000021">
    <property type="protein sequence ID" value="GBQ07074.1"/>
    <property type="molecule type" value="Genomic_DNA"/>
</dbReference>
<organism evidence="2 3">
    <name type="scientific">Saccharibacter floricola DSM 15669</name>
    <dbReference type="NCBI Taxonomy" id="1123227"/>
    <lineage>
        <taxon>Bacteria</taxon>
        <taxon>Pseudomonadati</taxon>
        <taxon>Pseudomonadota</taxon>
        <taxon>Alphaproteobacteria</taxon>
        <taxon>Acetobacterales</taxon>
        <taxon>Acetobacteraceae</taxon>
        <taxon>Saccharibacter</taxon>
    </lineage>
</organism>
<evidence type="ECO:0000313" key="2">
    <source>
        <dbReference type="EMBL" id="GBQ07074.1"/>
    </source>
</evidence>
<gene>
    <name evidence="2" type="ORF">AA15669_1215</name>
</gene>
<feature type="region of interest" description="Disordered" evidence="1">
    <location>
        <begin position="1"/>
        <end position="28"/>
    </location>
</feature>
<evidence type="ECO:0000256" key="1">
    <source>
        <dbReference type="SAM" id="MobiDB-lite"/>
    </source>
</evidence>
<accession>A0ABQ0P2I6</accession>